<dbReference type="AlphaFoldDB" id="A0A1G2BLA7"/>
<evidence type="ECO:0000256" key="1">
    <source>
        <dbReference type="ARBA" id="ARBA00006739"/>
    </source>
</evidence>
<dbReference type="Pfam" id="PF00535">
    <property type="entry name" value="Glycos_transf_2"/>
    <property type="match status" value="1"/>
</dbReference>
<dbReference type="Proteomes" id="UP000177817">
    <property type="component" value="Unassembled WGS sequence"/>
</dbReference>
<evidence type="ECO:0000259" key="4">
    <source>
        <dbReference type="Pfam" id="PF00535"/>
    </source>
</evidence>
<dbReference type="GO" id="GO:0016757">
    <property type="term" value="F:glycosyltransferase activity"/>
    <property type="evidence" value="ECO:0007669"/>
    <property type="project" value="UniProtKB-KW"/>
</dbReference>
<dbReference type="PANTHER" id="PTHR43179">
    <property type="entry name" value="RHAMNOSYLTRANSFERASE WBBL"/>
    <property type="match status" value="1"/>
</dbReference>
<name>A0A1G2BLA7_9BACT</name>
<dbReference type="SUPFAM" id="SSF53448">
    <property type="entry name" value="Nucleotide-diphospho-sugar transferases"/>
    <property type="match status" value="1"/>
</dbReference>
<dbReference type="PANTHER" id="PTHR43179:SF12">
    <property type="entry name" value="GALACTOFURANOSYLTRANSFERASE GLFT2"/>
    <property type="match status" value="1"/>
</dbReference>
<keyword evidence="3" id="KW-0808">Transferase</keyword>
<accession>A0A1G2BLA7</accession>
<keyword evidence="2" id="KW-0328">Glycosyltransferase</keyword>
<evidence type="ECO:0000313" key="5">
    <source>
        <dbReference type="EMBL" id="OGY89882.1"/>
    </source>
</evidence>
<sequence length="325" mass="38470">MATYNSERYARTFCRSLLSQTFTDWELLIVDNNSFDHSVEIIQELIPNARIFRQKKNLGFARAHNLVIGWTSSPYVFVVNHDMIFEPDCLEKMVAAMDRVDDVAAVGGALLYWDFEEHKTTRQIDSMGLSIMKSYRIVDRLQGEQMTQREAEQVFGVSGAMVLLRRAALDAVKIPVRNTGSAHGFEFFDEDFFCYKEDADLAWRLAIAGWKSYVDPVAVAYHHRNVTGQSAGWHDRKQRREINRYSYRNHLLMIYKNHFWPVTLRHLLAIKWFEFQKFWYLLFLDRSSLTGLGEALRFYPKMRRKRRQIQAKRRLTTREFNEWLQ</sequence>
<organism evidence="5 6">
    <name type="scientific">Candidatus Komeilibacteria bacterium RIFCSPHIGHO2_01_FULL_52_14</name>
    <dbReference type="NCBI Taxonomy" id="1798549"/>
    <lineage>
        <taxon>Bacteria</taxon>
        <taxon>Candidatus Komeiliibacteriota</taxon>
    </lineage>
</organism>
<dbReference type="CDD" id="cd04186">
    <property type="entry name" value="GT_2_like_c"/>
    <property type="match status" value="1"/>
</dbReference>
<dbReference type="InterPro" id="IPR029044">
    <property type="entry name" value="Nucleotide-diphossugar_trans"/>
</dbReference>
<feature type="domain" description="Glycosyltransferase 2-like" evidence="4">
    <location>
        <begin position="1"/>
        <end position="171"/>
    </location>
</feature>
<evidence type="ECO:0000256" key="2">
    <source>
        <dbReference type="ARBA" id="ARBA00022676"/>
    </source>
</evidence>
<comment type="similarity">
    <text evidence="1">Belongs to the glycosyltransferase 2 family.</text>
</comment>
<gene>
    <name evidence="5" type="ORF">A2677_03520</name>
</gene>
<evidence type="ECO:0000256" key="3">
    <source>
        <dbReference type="ARBA" id="ARBA00022679"/>
    </source>
</evidence>
<proteinExistence type="inferred from homology"/>
<reference evidence="5 6" key="1">
    <citation type="journal article" date="2016" name="Nat. Commun.">
        <title>Thousands of microbial genomes shed light on interconnected biogeochemical processes in an aquifer system.</title>
        <authorList>
            <person name="Anantharaman K."/>
            <person name="Brown C.T."/>
            <person name="Hug L.A."/>
            <person name="Sharon I."/>
            <person name="Castelle C.J."/>
            <person name="Probst A.J."/>
            <person name="Thomas B.C."/>
            <person name="Singh A."/>
            <person name="Wilkins M.J."/>
            <person name="Karaoz U."/>
            <person name="Brodie E.L."/>
            <person name="Williams K.H."/>
            <person name="Hubbard S.S."/>
            <person name="Banfield J.F."/>
        </authorList>
    </citation>
    <scope>NUCLEOTIDE SEQUENCE [LARGE SCALE GENOMIC DNA]</scope>
</reference>
<dbReference type="Gene3D" id="3.90.550.10">
    <property type="entry name" value="Spore Coat Polysaccharide Biosynthesis Protein SpsA, Chain A"/>
    <property type="match status" value="1"/>
</dbReference>
<protein>
    <recommendedName>
        <fullName evidence="4">Glycosyltransferase 2-like domain-containing protein</fullName>
    </recommendedName>
</protein>
<comment type="caution">
    <text evidence="5">The sequence shown here is derived from an EMBL/GenBank/DDBJ whole genome shotgun (WGS) entry which is preliminary data.</text>
</comment>
<dbReference type="EMBL" id="MHKK01000022">
    <property type="protein sequence ID" value="OGY89882.1"/>
    <property type="molecule type" value="Genomic_DNA"/>
</dbReference>
<evidence type="ECO:0000313" key="6">
    <source>
        <dbReference type="Proteomes" id="UP000177817"/>
    </source>
</evidence>
<dbReference type="InterPro" id="IPR001173">
    <property type="entry name" value="Glyco_trans_2-like"/>
</dbReference>